<evidence type="ECO:0000256" key="1">
    <source>
        <dbReference type="ARBA" id="ARBA00004651"/>
    </source>
</evidence>
<dbReference type="InterPro" id="IPR018076">
    <property type="entry name" value="T2SS_GspF_dom"/>
</dbReference>
<keyword evidence="9" id="KW-1185">Reference proteome</keyword>
<dbReference type="OrthoDB" id="9810662at2"/>
<keyword evidence="3 6" id="KW-0812">Transmembrane</keyword>
<comment type="subcellular location">
    <subcellularLocation>
        <location evidence="1">Cell membrane</location>
        <topology evidence="1">Multi-pass membrane protein</topology>
    </subcellularLocation>
</comment>
<dbReference type="InterPro" id="IPR042094">
    <property type="entry name" value="T2SS_GspF_sf"/>
</dbReference>
<reference evidence="8 9" key="1">
    <citation type="submission" date="2019-03" db="EMBL/GenBank/DDBJ databases">
        <title>Genomic Encyclopedia of Archaeal and Bacterial Type Strains, Phase II (KMG-II): from individual species to whole genera.</title>
        <authorList>
            <person name="Goeker M."/>
        </authorList>
    </citation>
    <scope>NUCLEOTIDE SEQUENCE [LARGE SCALE GENOMIC DNA]</scope>
    <source>
        <strain evidence="8 9">DSM 27697</strain>
    </source>
</reference>
<evidence type="ECO:0000256" key="4">
    <source>
        <dbReference type="ARBA" id="ARBA00022989"/>
    </source>
</evidence>
<evidence type="ECO:0000313" key="8">
    <source>
        <dbReference type="EMBL" id="TCK03619.1"/>
    </source>
</evidence>
<evidence type="ECO:0000256" key="6">
    <source>
        <dbReference type="SAM" id="Phobius"/>
    </source>
</evidence>
<evidence type="ECO:0000256" key="3">
    <source>
        <dbReference type="ARBA" id="ARBA00022692"/>
    </source>
</evidence>
<accession>A0A4R1GD06</accession>
<dbReference type="Proteomes" id="UP000294546">
    <property type="component" value="Unassembled WGS sequence"/>
</dbReference>
<sequence>MSELLLYISLAAVLATVVSATLIPMVLLKANARPDIDLSGSESSNLGLLLRNIRPLLRAYTNIFEKKTQPEKLEIMRLKLLKADLLYSLSPSEFFALRRFSLLLALGFGYLITQLTGMTDLPKTVAVLGGLAVLGHTYPDIWLNDKIKQRKHEMEKAFPFFLDLLVLMMRAGLPFAGAVQQGINRIPGGALQRELVKYQRDIRTGLARAEALENFSTRIDIPAITNFTAAIIQAEETGGSITNMLANQAKQRRKERFLRAEKKANEAPVKMLFPLVGLLFPITFMIISVPIIVQFLDSGLVEKLMK</sequence>
<dbReference type="Pfam" id="PF00482">
    <property type="entry name" value="T2SSF"/>
    <property type="match status" value="1"/>
</dbReference>
<evidence type="ECO:0000256" key="5">
    <source>
        <dbReference type="ARBA" id="ARBA00023136"/>
    </source>
</evidence>
<organism evidence="8 9">
    <name type="scientific">Marinobacterium mangrovicola</name>
    <dbReference type="NCBI Taxonomy" id="1476959"/>
    <lineage>
        <taxon>Bacteria</taxon>
        <taxon>Pseudomonadati</taxon>
        <taxon>Pseudomonadota</taxon>
        <taxon>Gammaproteobacteria</taxon>
        <taxon>Oceanospirillales</taxon>
        <taxon>Oceanospirillaceae</taxon>
        <taxon>Marinobacterium</taxon>
    </lineage>
</organism>
<dbReference type="RefSeq" id="WP_132296454.1">
    <property type="nucleotide sequence ID" value="NZ_SMFU01000012.1"/>
</dbReference>
<keyword evidence="2" id="KW-1003">Cell membrane</keyword>
<feature type="transmembrane region" description="Helical" evidence="6">
    <location>
        <begin position="158"/>
        <end position="179"/>
    </location>
</feature>
<feature type="domain" description="Type II secretion system protein GspF" evidence="7">
    <location>
        <begin position="161"/>
        <end position="287"/>
    </location>
</feature>
<dbReference type="Gene3D" id="1.20.81.30">
    <property type="entry name" value="Type II secretion system (T2SS), domain F"/>
    <property type="match status" value="1"/>
</dbReference>
<comment type="caution">
    <text evidence="8">The sequence shown here is derived from an EMBL/GenBank/DDBJ whole genome shotgun (WGS) entry which is preliminary data.</text>
</comment>
<dbReference type="PANTHER" id="PTHR35007:SF2">
    <property type="entry name" value="PILUS ASSEMBLE PROTEIN"/>
    <property type="match status" value="1"/>
</dbReference>
<keyword evidence="5 6" id="KW-0472">Membrane</keyword>
<dbReference type="PANTHER" id="PTHR35007">
    <property type="entry name" value="INTEGRAL MEMBRANE PROTEIN-RELATED"/>
    <property type="match status" value="1"/>
</dbReference>
<evidence type="ECO:0000259" key="7">
    <source>
        <dbReference type="Pfam" id="PF00482"/>
    </source>
</evidence>
<name>A0A4R1GD06_9GAMM</name>
<keyword evidence="4 6" id="KW-1133">Transmembrane helix</keyword>
<proteinExistence type="predicted"/>
<gene>
    <name evidence="8" type="ORF">CLV83_3893</name>
</gene>
<feature type="transmembrane region" description="Helical" evidence="6">
    <location>
        <begin position="272"/>
        <end position="296"/>
    </location>
</feature>
<dbReference type="AlphaFoldDB" id="A0A4R1GD06"/>
<dbReference type="GO" id="GO:0005886">
    <property type="term" value="C:plasma membrane"/>
    <property type="evidence" value="ECO:0007669"/>
    <property type="project" value="UniProtKB-SubCell"/>
</dbReference>
<protein>
    <submittedName>
        <fullName evidence="8">Tight adherence protein C</fullName>
    </submittedName>
</protein>
<feature type="transmembrane region" description="Helical" evidence="6">
    <location>
        <begin position="120"/>
        <end position="138"/>
    </location>
</feature>
<dbReference type="EMBL" id="SMFU01000012">
    <property type="protein sequence ID" value="TCK03619.1"/>
    <property type="molecule type" value="Genomic_DNA"/>
</dbReference>
<evidence type="ECO:0000313" key="9">
    <source>
        <dbReference type="Proteomes" id="UP000294546"/>
    </source>
</evidence>
<evidence type="ECO:0000256" key="2">
    <source>
        <dbReference type="ARBA" id="ARBA00022475"/>
    </source>
</evidence>
<feature type="transmembrane region" description="Helical" evidence="6">
    <location>
        <begin position="95"/>
        <end position="113"/>
    </location>
</feature>